<keyword evidence="1" id="KW-1133">Transmembrane helix</keyword>
<gene>
    <name evidence="2" type="ORF">CISIN_1g034471mg</name>
</gene>
<evidence type="ECO:0000256" key="1">
    <source>
        <dbReference type="SAM" id="Phobius"/>
    </source>
</evidence>
<protein>
    <submittedName>
        <fullName evidence="2">Uncharacterized protein</fullName>
    </submittedName>
</protein>
<name>A0A067DXW2_CITSI</name>
<keyword evidence="1" id="KW-0812">Transmembrane</keyword>
<accession>A0A067DXW2</accession>
<dbReference type="Proteomes" id="UP000027120">
    <property type="component" value="Unassembled WGS sequence"/>
</dbReference>
<proteinExistence type="predicted"/>
<keyword evidence="1" id="KW-0472">Membrane</keyword>
<dbReference type="EMBL" id="KK785347">
    <property type="protein sequence ID" value="KDO43847.1"/>
    <property type="molecule type" value="Genomic_DNA"/>
</dbReference>
<dbReference type="AlphaFoldDB" id="A0A067DXW2"/>
<reference evidence="2 3" key="1">
    <citation type="submission" date="2014-04" db="EMBL/GenBank/DDBJ databases">
        <authorList>
            <consortium name="International Citrus Genome Consortium"/>
            <person name="Gmitter F."/>
            <person name="Chen C."/>
            <person name="Farmerie W."/>
            <person name="Harkins T."/>
            <person name="Desany B."/>
            <person name="Mohiuddin M."/>
            <person name="Kodira C."/>
            <person name="Borodovsky M."/>
            <person name="Lomsadze A."/>
            <person name="Burns P."/>
            <person name="Jenkins J."/>
            <person name="Prochnik S."/>
            <person name="Shu S."/>
            <person name="Chapman J."/>
            <person name="Pitluck S."/>
            <person name="Schmutz J."/>
            <person name="Rokhsar D."/>
        </authorList>
    </citation>
    <scope>NUCLEOTIDE SEQUENCE</scope>
</reference>
<evidence type="ECO:0000313" key="3">
    <source>
        <dbReference type="Proteomes" id="UP000027120"/>
    </source>
</evidence>
<sequence>MMKEIRRKGKKEKKKFIVSSKHLLKLPLSPQVFTKMWVLTISCFVLTTKKMLQCGKIIYGLKISILVWECSFFINSFDLLFLLDACDFFNFIF</sequence>
<feature type="transmembrane region" description="Helical" evidence="1">
    <location>
        <begin position="59"/>
        <end position="83"/>
    </location>
</feature>
<organism evidence="2 3">
    <name type="scientific">Citrus sinensis</name>
    <name type="common">Sweet orange</name>
    <name type="synonym">Citrus aurantium var. sinensis</name>
    <dbReference type="NCBI Taxonomy" id="2711"/>
    <lineage>
        <taxon>Eukaryota</taxon>
        <taxon>Viridiplantae</taxon>
        <taxon>Streptophyta</taxon>
        <taxon>Embryophyta</taxon>
        <taxon>Tracheophyta</taxon>
        <taxon>Spermatophyta</taxon>
        <taxon>Magnoliopsida</taxon>
        <taxon>eudicotyledons</taxon>
        <taxon>Gunneridae</taxon>
        <taxon>Pentapetalae</taxon>
        <taxon>rosids</taxon>
        <taxon>malvids</taxon>
        <taxon>Sapindales</taxon>
        <taxon>Rutaceae</taxon>
        <taxon>Aurantioideae</taxon>
        <taxon>Citrus</taxon>
    </lineage>
</organism>
<evidence type="ECO:0000313" key="2">
    <source>
        <dbReference type="EMBL" id="KDO43847.1"/>
    </source>
</evidence>
<keyword evidence="3" id="KW-1185">Reference proteome</keyword>